<dbReference type="HOGENOM" id="CLU_020626_6_0_6"/>
<dbReference type="eggNOG" id="COG4584">
    <property type="taxonomic scope" value="Bacteria"/>
</dbReference>
<protein>
    <submittedName>
        <fullName evidence="1">Transposase for insertion sequences IS1326/IS1353</fullName>
    </submittedName>
</protein>
<evidence type="ECO:0000313" key="2">
    <source>
        <dbReference type="Proteomes" id="UP000032841"/>
    </source>
</evidence>
<organism evidence="1 2">
    <name type="scientific">Ectopseudomonas oleovorans (strain CECT 5344)</name>
    <name type="common">Pseudomonas pseudoalcaligenes</name>
    <dbReference type="NCBI Taxonomy" id="1182590"/>
    <lineage>
        <taxon>Bacteria</taxon>
        <taxon>Pseudomonadati</taxon>
        <taxon>Pseudomonadota</taxon>
        <taxon>Gammaproteobacteria</taxon>
        <taxon>Pseudomonadales</taxon>
        <taxon>Pseudomonadaceae</taxon>
        <taxon>Ectopseudomonas</taxon>
    </lineage>
</organism>
<dbReference type="EMBL" id="HG916826">
    <property type="protein sequence ID" value="CDM41796.1"/>
    <property type="molecule type" value="Genomic_DNA"/>
</dbReference>
<gene>
    <name evidence="1" type="primary">istA9</name>
    <name evidence="1" type="ORF">BN5_3240</name>
</gene>
<dbReference type="AlphaFoldDB" id="W6R625"/>
<name>W6R625_ECTO5</name>
<dbReference type="KEGG" id="ppse:BN5_3240"/>
<dbReference type="Proteomes" id="UP000032841">
    <property type="component" value="Chromosome"/>
</dbReference>
<accession>W6R625</accession>
<evidence type="ECO:0000313" key="1">
    <source>
        <dbReference type="EMBL" id="CDM41796.1"/>
    </source>
</evidence>
<proteinExistence type="predicted"/>
<sequence length="147" mass="15734">MVADDALIASHVRLLDRDQVSYDWQHYLPLIERKPGALRNGAPLADLPAPLRQLKHGLGRHAGGDRIMAQVLAAVPVAGLDAVLVAVELVLESGSLSAEHILNVVARLTASEPPPSVETHLSLKEAPVANTARYDRLRGQAEEVGHA</sequence>
<reference evidence="1 2" key="1">
    <citation type="submission" date="2013-11" db="EMBL/GenBank/DDBJ databases">
        <title>Complete genome sequence of the cyanide-degrading bacterium Pseudomonas pseudoalcaligenes CECT 5344.</title>
        <authorList>
            <person name="Wibberg D."/>
            <person name="Puehler A."/>
            <person name="Schlueter A."/>
        </authorList>
    </citation>
    <scope>NUCLEOTIDE SEQUENCE [LARGE SCALE GENOMIC DNA]</scope>
    <source>
        <strain evidence="2">CECT 5344</strain>
    </source>
</reference>